<reference evidence="1" key="1">
    <citation type="submission" date="2021-10" db="EMBL/GenBank/DDBJ databases">
        <title>Psilocybe cubensis genome.</title>
        <authorList>
            <person name="Mckernan K.J."/>
            <person name="Crawford S."/>
            <person name="Trippe A."/>
            <person name="Kane L.T."/>
            <person name="Mclaughlin S."/>
        </authorList>
    </citation>
    <scope>NUCLEOTIDE SEQUENCE</scope>
    <source>
        <strain evidence="1">MGC-MH-2018</strain>
    </source>
</reference>
<dbReference type="EMBL" id="JAFIQS020000005">
    <property type="protein sequence ID" value="KAH9481019.1"/>
    <property type="molecule type" value="Genomic_DNA"/>
</dbReference>
<accession>A0ACB8GZY8</accession>
<proteinExistence type="predicted"/>
<evidence type="ECO:0000313" key="1">
    <source>
        <dbReference type="EMBL" id="KAH9481019.1"/>
    </source>
</evidence>
<comment type="caution">
    <text evidence="1">The sequence shown here is derived from an EMBL/GenBank/DDBJ whole genome shotgun (WGS) entry which is preliminary data.</text>
</comment>
<keyword evidence="2" id="KW-1185">Reference proteome</keyword>
<name>A0ACB8GZY8_PSICU</name>
<protein>
    <submittedName>
        <fullName evidence="1">Nuclease PA3</fullName>
    </submittedName>
</protein>
<dbReference type="Proteomes" id="UP000664032">
    <property type="component" value="Unassembled WGS sequence"/>
</dbReference>
<sequence length="246" mass="26638">MYNESLGPAAPWADDVRSEAGFSWSSALHFVDAEDNPPTSCSVSESRDCGNGRCILTAIANYTTRVVDKSLSAEQIQEALKFLAIEVGGNDISVKCSGSTSNLHAVWDTDMIEKLLKANYSNSVTVWANALATRIKSGDFKSEAPSWISCSSITTPASKRRSVEDDIAAIFEKRATITPLECPLQWAQDANAFDCSFVFSFTSGEDLCTSSYFTNAVPIIETQIAKGGYRLAAWLNTIFDGATNLP</sequence>
<evidence type="ECO:0000313" key="2">
    <source>
        <dbReference type="Proteomes" id="UP000664032"/>
    </source>
</evidence>
<gene>
    <name evidence="1" type="ORF">JR316_0005538</name>
</gene>
<organism evidence="1 2">
    <name type="scientific">Psilocybe cubensis</name>
    <name type="common">Psychedelic mushroom</name>
    <name type="synonym">Stropharia cubensis</name>
    <dbReference type="NCBI Taxonomy" id="181762"/>
    <lineage>
        <taxon>Eukaryota</taxon>
        <taxon>Fungi</taxon>
        <taxon>Dikarya</taxon>
        <taxon>Basidiomycota</taxon>
        <taxon>Agaricomycotina</taxon>
        <taxon>Agaricomycetes</taxon>
        <taxon>Agaricomycetidae</taxon>
        <taxon>Agaricales</taxon>
        <taxon>Agaricineae</taxon>
        <taxon>Strophariaceae</taxon>
        <taxon>Psilocybe</taxon>
    </lineage>
</organism>